<feature type="signal peptide" evidence="1">
    <location>
        <begin position="1"/>
        <end position="22"/>
    </location>
</feature>
<dbReference type="PANTHER" id="PTHR37049">
    <property type="entry name" value="PEPTIDASE S41 FAMILY PROTEIN"/>
    <property type="match status" value="1"/>
</dbReference>
<reference evidence="4 5" key="1">
    <citation type="journal article" date="2018" name="Sci. Rep.">
        <title>Comparative genomics provides insights into the lifestyle and reveals functional heterogeneity of dark septate endophytic fungi.</title>
        <authorList>
            <person name="Knapp D.G."/>
            <person name="Nemeth J.B."/>
            <person name="Barry K."/>
            <person name="Hainaut M."/>
            <person name="Henrissat B."/>
            <person name="Johnson J."/>
            <person name="Kuo A."/>
            <person name="Lim J.H.P."/>
            <person name="Lipzen A."/>
            <person name="Nolan M."/>
            <person name="Ohm R.A."/>
            <person name="Tamas L."/>
            <person name="Grigoriev I.V."/>
            <person name="Spatafora J.W."/>
            <person name="Nagy L.G."/>
            <person name="Kovacs G.M."/>
        </authorList>
    </citation>
    <scope>NUCLEOTIDE SEQUENCE [LARGE SCALE GENOMIC DNA]</scope>
    <source>
        <strain evidence="4 5">DSE2036</strain>
    </source>
</reference>
<dbReference type="Proteomes" id="UP000244855">
    <property type="component" value="Unassembled WGS sequence"/>
</dbReference>
<evidence type="ECO:0000256" key="1">
    <source>
        <dbReference type="SAM" id="SignalP"/>
    </source>
</evidence>
<dbReference type="Pfam" id="PF03572">
    <property type="entry name" value="Peptidase_S41"/>
    <property type="match status" value="1"/>
</dbReference>
<feature type="domain" description="Tail specific protease" evidence="2">
    <location>
        <begin position="334"/>
        <end position="542"/>
    </location>
</feature>
<feature type="chain" id="PRO_5015944148" evidence="1">
    <location>
        <begin position="23"/>
        <end position="727"/>
    </location>
</feature>
<sequence length="727" mass="81198">MRLLRLTPLFFWSALSPSYVAADDAACGRIEQLQRSAQAAQPSVRPVSIPIKPTLECIQSISVNWNRRYDTSTMLQWMSNHLDFDTTLDYLKDPPLDYPYPPHDLKARLAEVKAKVDNKLYANEYDFEVELFEKVFAPAHSGHTIFYPDLITNPWTWSRTVSLVSISEDGSALPKIYFRDDILKSQTDASPLSQIDGVDAAKFIEDLVFRAAAQDPDAGYNAMFYSKAHLAAKISNGGYFAQGGRTSNIYPGENTTYTFENGTSVTIDNVALLKYDFTGAGNNYFFMNRYSGDHYSYNPMSFPVDSPGYPSPVVATKDGTLGGYYLQGDGFEDVAILSVLSFDPQSVVEYQAVAETFLADAVKDGKKKLVIDLSANNGGLVLSAYDLFRQLFPQIEQIGLTRFRNNPVQAAVVRANAKLVPGNFDPNTAGDDEIVSYERPWNYRSDVDIDGKHFTSAAQKFADHPYKQSNYSSLIQWDLNDPYVTFKGPTAFGTNITGYGNRTNFKQPFAAEDIIMVTDGFCASSCFLFSNFMKTQGQVKSIAVGGRANTKPMQAVGGVKGGQLLTWYNLYQLIYRDQLNLWRKNMSDEDALWLKSNWVDHHEFQGFTATAGVNLRDFVQLDHVADGVPAQFVHEDADCRLFYTRDMIVDVTNTWKKAARAAWNGDKCVSGGLSKRGSTKTEMKRTGGAINTANPVTPVKTKRVVVREESVVKDDAWRLKHGRKAFE</sequence>
<dbReference type="PANTHER" id="PTHR37049:SF4">
    <property type="entry name" value="RHODANESE DOMAIN-CONTAINING PROTEIN"/>
    <property type="match status" value="1"/>
</dbReference>
<dbReference type="InterPro" id="IPR005151">
    <property type="entry name" value="Tail-specific_protease"/>
</dbReference>
<dbReference type="SUPFAM" id="SSF52096">
    <property type="entry name" value="ClpP/crotonase"/>
    <property type="match status" value="1"/>
</dbReference>
<protein>
    <submittedName>
        <fullName evidence="4">Uncharacterized protein</fullName>
    </submittedName>
</protein>
<evidence type="ECO:0000313" key="4">
    <source>
        <dbReference type="EMBL" id="PVI02444.1"/>
    </source>
</evidence>
<accession>A0A2V1DYM5</accession>
<gene>
    <name evidence="4" type="ORF">DM02DRAFT_670590</name>
</gene>
<dbReference type="GO" id="GO:0006508">
    <property type="term" value="P:proteolysis"/>
    <property type="evidence" value="ECO:0007669"/>
    <property type="project" value="InterPro"/>
</dbReference>
<dbReference type="Pfam" id="PF23658">
    <property type="entry name" value="PDZ_CPAF_rel"/>
    <property type="match status" value="1"/>
</dbReference>
<evidence type="ECO:0000313" key="5">
    <source>
        <dbReference type="Proteomes" id="UP000244855"/>
    </source>
</evidence>
<keyword evidence="1" id="KW-0732">Signal</keyword>
<name>A0A2V1DYM5_9PLEO</name>
<dbReference type="EMBL" id="KZ805343">
    <property type="protein sequence ID" value="PVI02444.1"/>
    <property type="molecule type" value="Genomic_DNA"/>
</dbReference>
<organism evidence="4 5">
    <name type="scientific">Periconia macrospinosa</name>
    <dbReference type="NCBI Taxonomy" id="97972"/>
    <lineage>
        <taxon>Eukaryota</taxon>
        <taxon>Fungi</taxon>
        <taxon>Dikarya</taxon>
        <taxon>Ascomycota</taxon>
        <taxon>Pezizomycotina</taxon>
        <taxon>Dothideomycetes</taxon>
        <taxon>Pleosporomycetidae</taxon>
        <taxon>Pleosporales</taxon>
        <taxon>Massarineae</taxon>
        <taxon>Periconiaceae</taxon>
        <taxon>Periconia</taxon>
    </lineage>
</organism>
<dbReference type="GO" id="GO:0008236">
    <property type="term" value="F:serine-type peptidase activity"/>
    <property type="evidence" value="ECO:0007669"/>
    <property type="project" value="InterPro"/>
</dbReference>
<dbReference type="InterPro" id="IPR056186">
    <property type="entry name" value="PDZ_CPAF-rel"/>
</dbReference>
<keyword evidence="5" id="KW-1185">Reference proteome</keyword>
<evidence type="ECO:0000259" key="2">
    <source>
        <dbReference type="Pfam" id="PF03572"/>
    </source>
</evidence>
<dbReference type="STRING" id="97972.A0A2V1DYM5"/>
<dbReference type="InterPro" id="IPR052766">
    <property type="entry name" value="S41A_metabolite_peptidase"/>
</dbReference>
<feature type="domain" description="CPAF-like PDZ" evidence="3">
    <location>
        <begin position="156"/>
        <end position="278"/>
    </location>
</feature>
<dbReference type="InterPro" id="IPR029045">
    <property type="entry name" value="ClpP/crotonase-like_dom_sf"/>
</dbReference>
<dbReference type="OrthoDB" id="27214at2759"/>
<dbReference type="Gene3D" id="3.90.226.10">
    <property type="entry name" value="2-enoyl-CoA Hydratase, Chain A, domain 1"/>
    <property type="match status" value="1"/>
</dbReference>
<dbReference type="AlphaFoldDB" id="A0A2V1DYM5"/>
<evidence type="ECO:0000259" key="3">
    <source>
        <dbReference type="Pfam" id="PF23658"/>
    </source>
</evidence>
<proteinExistence type="predicted"/>